<dbReference type="PANTHER" id="PTHR42085">
    <property type="entry name" value="F-BOX DOMAIN-CONTAINING PROTEIN"/>
    <property type="match status" value="1"/>
</dbReference>
<feature type="region of interest" description="Disordered" evidence="1">
    <location>
        <begin position="130"/>
        <end position="197"/>
    </location>
</feature>
<feature type="region of interest" description="Disordered" evidence="1">
    <location>
        <begin position="44"/>
        <end position="110"/>
    </location>
</feature>
<dbReference type="InterPro" id="IPR038883">
    <property type="entry name" value="AN11006-like"/>
</dbReference>
<organism evidence="2 3">
    <name type="scientific">Friedmanniomyces simplex</name>
    <dbReference type="NCBI Taxonomy" id="329884"/>
    <lineage>
        <taxon>Eukaryota</taxon>
        <taxon>Fungi</taxon>
        <taxon>Dikarya</taxon>
        <taxon>Ascomycota</taxon>
        <taxon>Pezizomycotina</taxon>
        <taxon>Dothideomycetes</taxon>
        <taxon>Dothideomycetidae</taxon>
        <taxon>Mycosphaerellales</taxon>
        <taxon>Teratosphaeriaceae</taxon>
        <taxon>Friedmanniomyces</taxon>
    </lineage>
</organism>
<protein>
    <submittedName>
        <fullName evidence="2">Uncharacterized protein</fullName>
    </submittedName>
</protein>
<proteinExistence type="predicted"/>
<dbReference type="AlphaFoldDB" id="A0A4U0XZE7"/>
<name>A0A4U0XZE7_9PEZI</name>
<dbReference type="Proteomes" id="UP000309340">
    <property type="component" value="Unassembled WGS sequence"/>
</dbReference>
<accession>A0A4U0XZE7</accession>
<gene>
    <name evidence="2" type="ORF">B0A55_02069</name>
</gene>
<evidence type="ECO:0000313" key="2">
    <source>
        <dbReference type="EMBL" id="TKA81398.1"/>
    </source>
</evidence>
<evidence type="ECO:0000313" key="3">
    <source>
        <dbReference type="Proteomes" id="UP000309340"/>
    </source>
</evidence>
<dbReference type="EMBL" id="NAJQ01000052">
    <property type="protein sequence ID" value="TKA81398.1"/>
    <property type="molecule type" value="Genomic_DNA"/>
</dbReference>
<dbReference type="PANTHER" id="PTHR42085:SF1">
    <property type="entry name" value="F-BOX DOMAIN-CONTAINING PROTEIN"/>
    <property type="match status" value="1"/>
</dbReference>
<reference evidence="2 3" key="1">
    <citation type="submission" date="2017-03" db="EMBL/GenBank/DDBJ databases">
        <title>Genomes of endolithic fungi from Antarctica.</title>
        <authorList>
            <person name="Coleine C."/>
            <person name="Masonjones S."/>
            <person name="Stajich J.E."/>
        </authorList>
    </citation>
    <scope>NUCLEOTIDE SEQUENCE [LARGE SCALE GENOMIC DNA]</scope>
    <source>
        <strain evidence="2 3">CCFEE 5184</strain>
    </source>
</reference>
<feature type="compositionally biased region" description="Basic residues" evidence="1">
    <location>
        <begin position="165"/>
        <end position="175"/>
    </location>
</feature>
<comment type="caution">
    <text evidence="2">The sequence shown here is derived from an EMBL/GenBank/DDBJ whole genome shotgun (WGS) entry which is preliminary data.</text>
</comment>
<dbReference type="OrthoDB" id="62952at2759"/>
<sequence>MLTHHLIFETPDLLGSTSANNNLTFAAGCVITERVIQAHIEEEHAEDPTAPGQPASAPEQLPGATTSMPPEKRQTRASIARAKASAPSELRSEPASGKPTDTSNEIVSTPKKRYASTSILQNIAMLTRRSQNRVKAARAKAPPESASEHTANKLADTTAADTPPKKRQTKARVSKAKAPPHSASDPTPTKPNHFTKLPPELRNRIYDLVVPTGDRLIGPWEEPPILCVSKQIRHETSPIFYKHNEFQPKTRLEANCTGKLTYGEAGGRFKAAIRKLASIVEICGPQPFGKFRIVFIGKTQSYIVHMLPLLELMRCGFEPADEPQEPVSVAKRKYVSIFETRMLADAADLDAFERAVKLGRRARVEEWTGEKLKERFKAMLSSVAPEFYPRDLW</sequence>
<evidence type="ECO:0000256" key="1">
    <source>
        <dbReference type="SAM" id="MobiDB-lite"/>
    </source>
</evidence>
<keyword evidence="3" id="KW-1185">Reference proteome</keyword>